<feature type="compositionally biased region" description="Polar residues" evidence="2">
    <location>
        <begin position="539"/>
        <end position="548"/>
    </location>
</feature>
<feature type="compositionally biased region" description="Polar residues" evidence="2">
    <location>
        <begin position="448"/>
        <end position="465"/>
    </location>
</feature>
<organism evidence="4 5">
    <name type="scientific">Agaricus bisporus var. burnettii</name>
    <dbReference type="NCBI Taxonomy" id="192524"/>
    <lineage>
        <taxon>Eukaryota</taxon>
        <taxon>Fungi</taxon>
        <taxon>Dikarya</taxon>
        <taxon>Basidiomycota</taxon>
        <taxon>Agaricomycotina</taxon>
        <taxon>Agaricomycetes</taxon>
        <taxon>Agaricomycetidae</taxon>
        <taxon>Agaricales</taxon>
        <taxon>Agaricineae</taxon>
        <taxon>Agaricaceae</taxon>
        <taxon>Agaricus</taxon>
    </lineage>
</organism>
<evidence type="ECO:0000256" key="1">
    <source>
        <dbReference type="SAM" id="Coils"/>
    </source>
</evidence>
<feature type="compositionally biased region" description="Polar residues" evidence="2">
    <location>
        <begin position="612"/>
        <end position="627"/>
    </location>
</feature>
<sequence length="681" mass="74097">MNHPAHSTQVTPSRPFLDASIVLLALLSAAFTTTMSSVSQSTTSTTSNSLDSLTNFGSTQASAYAQALLAGTNALQRCQIALDKKSEEVETLQAELSRLKVSMTASTTRKSRQRGAGDTVGTLLEHLKERITKDIRALAAMECLWLGDNSFQQPPLLSNPFPSAPDRYASDENLDLYHTYILYTRLHVDYHGPLEGQSLLRKQVQQILSQERSTLVKNVRTAGKDIFFGFPPIVSQAVCMKEYARAREPECLRFLVSPRQVPSVEIRPEDPMPPLKYLDLPPLLFPELDSTRAQEIFRCNFLIQIARCILFGDKAPGRVLALQEGRIESNTVSSNCLARQRNITRTTPGLIATAAILACFVVSGDTVFSEKGAVTGAAYRSRYLKFKLLLEESQEAGEPHTITTFKFWDQQLFAVENGQGEDFEFGSLDERDEDELSKHRRAVMLHTSPASMQASSTGSPTTVHSVSAARPNRTPQSAPTSTSGLPLHPPHTVSISSGQPTLQITPSPSPGVHSEIGERVFTPHLSYMARSSAPIPASQPGSQVFQSLDNEDEGSDTEPDVDVTPVASVAPISRSESPIITLSATPSHRPSANDLVFVEVPATQVMPVDEQQMASGSNDPNLATQPRNSRRGRPSKKGLNSAQPGPGPSTRELVQQSLGPDATAAPQMRSKLRSRANIGKH</sequence>
<feature type="region of interest" description="Disordered" evidence="2">
    <location>
        <begin position="532"/>
        <end position="563"/>
    </location>
</feature>
<evidence type="ECO:0000313" key="4">
    <source>
        <dbReference type="EMBL" id="KAF7779002.1"/>
    </source>
</evidence>
<evidence type="ECO:0000256" key="2">
    <source>
        <dbReference type="SAM" id="MobiDB-lite"/>
    </source>
</evidence>
<name>A0A8H7KJ10_AGABI</name>
<dbReference type="Pfam" id="PF20414">
    <property type="entry name" value="DUF6698"/>
    <property type="match status" value="1"/>
</dbReference>
<dbReference type="InterPro" id="IPR046521">
    <property type="entry name" value="DUF6698"/>
</dbReference>
<dbReference type="EMBL" id="JABXXO010000004">
    <property type="protein sequence ID" value="KAF7779002.1"/>
    <property type="molecule type" value="Genomic_DNA"/>
</dbReference>
<keyword evidence="1" id="KW-0175">Coiled coil</keyword>
<gene>
    <name evidence="4" type="ORF">Agabi119p4_3347</name>
</gene>
<evidence type="ECO:0000256" key="3">
    <source>
        <dbReference type="SAM" id="SignalP"/>
    </source>
</evidence>
<dbReference type="AlphaFoldDB" id="A0A8H7KJ10"/>
<feature type="chain" id="PRO_5034722006" evidence="3">
    <location>
        <begin position="33"/>
        <end position="681"/>
    </location>
</feature>
<feature type="signal peptide" evidence="3">
    <location>
        <begin position="1"/>
        <end position="32"/>
    </location>
</feature>
<dbReference type="Proteomes" id="UP000629468">
    <property type="component" value="Unassembled WGS sequence"/>
</dbReference>
<feature type="region of interest" description="Disordered" evidence="2">
    <location>
        <begin position="610"/>
        <end position="681"/>
    </location>
</feature>
<accession>A0A8H7KJ10</accession>
<feature type="compositionally biased region" description="Acidic residues" evidence="2">
    <location>
        <begin position="549"/>
        <end position="561"/>
    </location>
</feature>
<feature type="compositionally biased region" description="Polar residues" evidence="2">
    <location>
        <begin position="473"/>
        <end position="484"/>
    </location>
</feature>
<feature type="compositionally biased region" description="Polar residues" evidence="2">
    <location>
        <begin position="493"/>
        <end position="506"/>
    </location>
</feature>
<keyword evidence="3" id="KW-0732">Signal</keyword>
<feature type="coiled-coil region" evidence="1">
    <location>
        <begin position="75"/>
        <end position="102"/>
    </location>
</feature>
<reference evidence="4 5" key="1">
    <citation type="journal article" name="Sci. Rep.">
        <title>Telomere-to-telomere assembled and centromere annotated genomes of the two main subspecies of the button mushroom Agaricus bisporus reveal especially polymorphic chromosome ends.</title>
        <authorList>
            <person name="Sonnenberg A.S.M."/>
            <person name="Sedaghat-Telgerd N."/>
            <person name="Lavrijssen B."/>
            <person name="Ohm R.A."/>
            <person name="Hendrickx P.M."/>
            <person name="Scholtmeijer K."/>
            <person name="Baars J.J.P."/>
            <person name="van Peer A."/>
        </authorList>
    </citation>
    <scope>NUCLEOTIDE SEQUENCE [LARGE SCALE GENOMIC DNA]</scope>
    <source>
        <strain evidence="4 5">H119_p4</strain>
    </source>
</reference>
<protein>
    <submittedName>
        <fullName evidence="4">Uncharacterized protein</fullName>
    </submittedName>
</protein>
<feature type="region of interest" description="Disordered" evidence="2">
    <location>
        <begin position="447"/>
        <end position="515"/>
    </location>
</feature>
<comment type="caution">
    <text evidence="4">The sequence shown here is derived from an EMBL/GenBank/DDBJ whole genome shotgun (WGS) entry which is preliminary data.</text>
</comment>
<evidence type="ECO:0000313" key="5">
    <source>
        <dbReference type="Proteomes" id="UP000629468"/>
    </source>
</evidence>
<proteinExistence type="predicted"/>
<feature type="compositionally biased region" description="Basic residues" evidence="2">
    <location>
        <begin position="670"/>
        <end position="681"/>
    </location>
</feature>